<dbReference type="OrthoDB" id="2588098at2759"/>
<keyword evidence="2" id="KW-1185">Reference proteome</keyword>
<dbReference type="EMBL" id="VDMD01000005">
    <property type="protein sequence ID" value="TRM65166.1"/>
    <property type="molecule type" value="Genomic_DNA"/>
</dbReference>
<accession>A0A550CK49</accession>
<organism evidence="1 2">
    <name type="scientific">Schizophyllum amplum</name>
    <dbReference type="NCBI Taxonomy" id="97359"/>
    <lineage>
        <taxon>Eukaryota</taxon>
        <taxon>Fungi</taxon>
        <taxon>Dikarya</taxon>
        <taxon>Basidiomycota</taxon>
        <taxon>Agaricomycotina</taxon>
        <taxon>Agaricomycetes</taxon>
        <taxon>Agaricomycetidae</taxon>
        <taxon>Agaricales</taxon>
        <taxon>Schizophyllaceae</taxon>
        <taxon>Schizophyllum</taxon>
    </lineage>
</organism>
<dbReference type="AlphaFoldDB" id="A0A550CK49"/>
<sequence>MGQDWLIIDMDSRTKYTMGKLGESLFDVESDVRDMLRVRCLVPFSFDLKLEPGPPGHVENVSKGSILVLPIELIDNVFAFLGEYWIDLLCLSLTSRDLCNLGARHLHKFYERAYSHSLASGHRLLCLGDYTKAGDLPPGLILTAMEKNHLAGRGPQCLLRPLSTHGTILPREERPPKGYAKLVLRNLSRRAYVTRTRRRPSSTRSSRPHIMSIASPASLTPFSSASAGHPSASTATPYDGPLHRGIWAGDRFDIVSQDVFERRCAADAGNGEPWTDASEDVLAEIKAIWIAEGLFVDRLSEEAEESDELESAT</sequence>
<proteinExistence type="predicted"/>
<protein>
    <submittedName>
        <fullName evidence="1">Uncharacterized protein</fullName>
    </submittedName>
</protein>
<evidence type="ECO:0000313" key="1">
    <source>
        <dbReference type="EMBL" id="TRM65166.1"/>
    </source>
</evidence>
<reference evidence="1 2" key="1">
    <citation type="journal article" date="2019" name="New Phytol.">
        <title>Comparative genomics reveals unique wood-decay strategies and fruiting body development in the Schizophyllaceae.</title>
        <authorList>
            <person name="Almasi E."/>
            <person name="Sahu N."/>
            <person name="Krizsan K."/>
            <person name="Balint B."/>
            <person name="Kovacs G.M."/>
            <person name="Kiss B."/>
            <person name="Cseklye J."/>
            <person name="Drula E."/>
            <person name="Henrissat B."/>
            <person name="Nagy I."/>
            <person name="Chovatia M."/>
            <person name="Adam C."/>
            <person name="LaButti K."/>
            <person name="Lipzen A."/>
            <person name="Riley R."/>
            <person name="Grigoriev I.V."/>
            <person name="Nagy L.G."/>
        </authorList>
    </citation>
    <scope>NUCLEOTIDE SEQUENCE [LARGE SCALE GENOMIC DNA]</scope>
    <source>
        <strain evidence="1 2">NL-1724</strain>
    </source>
</reference>
<dbReference type="Proteomes" id="UP000320762">
    <property type="component" value="Unassembled WGS sequence"/>
</dbReference>
<gene>
    <name evidence="1" type="ORF">BD626DRAFT_487908</name>
</gene>
<comment type="caution">
    <text evidence="1">The sequence shown here is derived from an EMBL/GenBank/DDBJ whole genome shotgun (WGS) entry which is preliminary data.</text>
</comment>
<evidence type="ECO:0000313" key="2">
    <source>
        <dbReference type="Proteomes" id="UP000320762"/>
    </source>
</evidence>
<name>A0A550CK49_9AGAR</name>